<dbReference type="InterPro" id="IPR013518">
    <property type="entry name" value="K_chnl_inward-rec_Kir_cyto"/>
</dbReference>
<dbReference type="AlphaFoldDB" id="A0A3P7KQY9"/>
<dbReference type="Proteomes" id="UP000271087">
    <property type="component" value="Unassembled WGS sequence"/>
</dbReference>
<feature type="domain" description="Inward rectifier potassium channel C-terminal" evidence="1">
    <location>
        <begin position="9"/>
        <end position="71"/>
    </location>
</feature>
<reference evidence="2 3" key="1">
    <citation type="submission" date="2018-08" db="EMBL/GenBank/DDBJ databases">
        <authorList>
            <person name="Laetsch R D."/>
            <person name="Stevens L."/>
            <person name="Kumar S."/>
            <person name="Blaxter L. M."/>
        </authorList>
    </citation>
    <scope>NUCLEOTIDE SEQUENCE [LARGE SCALE GENOMIC DNA]</scope>
</reference>
<feature type="non-terminal residue" evidence="2">
    <location>
        <position position="1"/>
    </location>
</feature>
<proteinExistence type="predicted"/>
<evidence type="ECO:0000259" key="1">
    <source>
        <dbReference type="Pfam" id="PF17655"/>
    </source>
</evidence>
<dbReference type="SUPFAM" id="SSF81296">
    <property type="entry name" value="E set domains"/>
    <property type="match status" value="1"/>
</dbReference>
<organism evidence="2 3">
    <name type="scientific">Onchocerca ochengi</name>
    <name type="common">Filarial nematode worm</name>
    <dbReference type="NCBI Taxonomy" id="42157"/>
    <lineage>
        <taxon>Eukaryota</taxon>
        <taxon>Metazoa</taxon>
        <taxon>Ecdysozoa</taxon>
        <taxon>Nematoda</taxon>
        <taxon>Chromadorea</taxon>
        <taxon>Rhabditida</taxon>
        <taxon>Spirurina</taxon>
        <taxon>Spiruromorpha</taxon>
        <taxon>Filarioidea</taxon>
        <taxon>Onchocercidae</taxon>
        <taxon>Onchocerca</taxon>
    </lineage>
</organism>
<gene>
    <name evidence="2" type="ORF">NOO_LOCUS13392</name>
</gene>
<dbReference type="Gene3D" id="2.60.40.1400">
    <property type="entry name" value="G protein-activated inward rectifier potassium channel 1"/>
    <property type="match status" value="1"/>
</dbReference>
<name>A0A3P7KQY9_ONCOC</name>
<evidence type="ECO:0000313" key="3">
    <source>
        <dbReference type="Proteomes" id="UP000271087"/>
    </source>
</evidence>
<dbReference type="InterPro" id="IPR041647">
    <property type="entry name" value="IRK_C"/>
</dbReference>
<accession>A0A3P7KQY9</accession>
<dbReference type="EMBL" id="UYRW01015068">
    <property type="protein sequence ID" value="VDN01617.1"/>
    <property type="molecule type" value="Genomic_DNA"/>
</dbReference>
<dbReference type="OrthoDB" id="273257at2759"/>
<dbReference type="InterPro" id="IPR014756">
    <property type="entry name" value="Ig_E-set"/>
</dbReference>
<sequence>AVIGPMSDTDRRPALMIRIADIQNNLYIAEPHVRLYMATSQINKKGERELAHFKDLNVGYDSGWDRVLLLW</sequence>
<keyword evidence="3" id="KW-1185">Reference proteome</keyword>
<protein>
    <recommendedName>
        <fullName evidence="1">Inward rectifier potassium channel C-terminal domain-containing protein</fullName>
    </recommendedName>
</protein>
<dbReference type="Pfam" id="PF17655">
    <property type="entry name" value="IRK_C"/>
    <property type="match status" value="1"/>
</dbReference>
<evidence type="ECO:0000313" key="2">
    <source>
        <dbReference type="EMBL" id="VDN01617.1"/>
    </source>
</evidence>